<reference evidence="3" key="1">
    <citation type="journal article" name="Emerg. Infect. Dis.">
        <title>Two cases of a newly characterized neisseria species.</title>
        <authorList>
            <person name="Mustapha M."/>
            <person name="Lemos A.P.S."/>
            <person name="Harrison L.H."/>
            <person name="Vantyne D."/>
            <person name="Sacchi C.T."/>
        </authorList>
    </citation>
    <scope>NUCLEOTIDE SEQUENCE</scope>
    <source>
        <strain evidence="3">N.95.16</strain>
    </source>
</reference>
<dbReference type="RefSeq" id="WP_095503534.1">
    <property type="nucleotide sequence ID" value="NZ_WJXO01000001.1"/>
</dbReference>
<accession>A0A7X2GWM9</accession>
<dbReference type="Pfam" id="PF13202">
    <property type="entry name" value="EF-hand_5"/>
    <property type="match status" value="2"/>
</dbReference>
<dbReference type="Gene3D" id="1.10.238.10">
    <property type="entry name" value="EF-hand"/>
    <property type="match status" value="1"/>
</dbReference>
<proteinExistence type="predicted"/>
<comment type="caution">
    <text evidence="3">The sequence shown here is derived from an EMBL/GenBank/DDBJ whole genome shotgun (WGS) entry which is preliminary data.</text>
</comment>
<evidence type="ECO:0000256" key="1">
    <source>
        <dbReference type="SAM" id="SignalP"/>
    </source>
</evidence>
<evidence type="ECO:0000313" key="3">
    <source>
        <dbReference type="EMBL" id="MRN37371.1"/>
    </source>
</evidence>
<dbReference type="Proteomes" id="UP000486297">
    <property type="component" value="Unassembled WGS sequence"/>
</dbReference>
<keyword evidence="4" id="KW-1185">Reference proteome</keyword>
<dbReference type="EMBL" id="WJXO01000001">
    <property type="protein sequence ID" value="MRN37371.1"/>
    <property type="molecule type" value="Genomic_DNA"/>
</dbReference>
<feature type="signal peptide" evidence="1">
    <location>
        <begin position="1"/>
        <end position="18"/>
    </location>
</feature>
<dbReference type="PROSITE" id="PS00018">
    <property type="entry name" value="EF_HAND_1"/>
    <property type="match status" value="2"/>
</dbReference>
<evidence type="ECO:0000313" key="4">
    <source>
        <dbReference type="Proteomes" id="UP000486297"/>
    </source>
</evidence>
<feature type="chain" id="PRO_5030970354" description="EF-hand domain-containing protein" evidence="1">
    <location>
        <begin position="19"/>
        <end position="99"/>
    </location>
</feature>
<dbReference type="GO" id="GO:0005509">
    <property type="term" value="F:calcium ion binding"/>
    <property type="evidence" value="ECO:0007669"/>
    <property type="project" value="InterPro"/>
</dbReference>
<dbReference type="InterPro" id="IPR002048">
    <property type="entry name" value="EF_hand_dom"/>
</dbReference>
<name>A0A7X2GWM9_9NEIS</name>
<dbReference type="InterPro" id="IPR018247">
    <property type="entry name" value="EF_Hand_1_Ca_BS"/>
</dbReference>
<evidence type="ECO:0000259" key="2">
    <source>
        <dbReference type="PROSITE" id="PS50222"/>
    </source>
</evidence>
<feature type="domain" description="EF-hand" evidence="2">
    <location>
        <begin position="64"/>
        <end position="91"/>
    </location>
</feature>
<gene>
    <name evidence="3" type="ORF">GJU80_02370</name>
</gene>
<dbReference type="AlphaFoldDB" id="A0A7X2GWM9"/>
<sequence length="99" mass="10694">MKWILTALLLGAVLPAQACKPDLAAKLFIGANDKNGDGVLTASEWANVDTAGLILDFEAGDAGAFKQLDRNRNGKIEVGELIHSVRFKTSPCEGWPWQK</sequence>
<dbReference type="SUPFAM" id="SSF47473">
    <property type="entry name" value="EF-hand"/>
    <property type="match status" value="1"/>
</dbReference>
<protein>
    <recommendedName>
        <fullName evidence="2">EF-hand domain-containing protein</fullName>
    </recommendedName>
</protein>
<keyword evidence="1" id="KW-0732">Signal</keyword>
<dbReference type="PROSITE" id="PS50222">
    <property type="entry name" value="EF_HAND_2"/>
    <property type="match status" value="1"/>
</dbReference>
<dbReference type="InterPro" id="IPR011992">
    <property type="entry name" value="EF-hand-dom_pair"/>
</dbReference>
<organism evidence="3 4">
    <name type="scientific">Neisseria brasiliensis</name>
    <dbReference type="NCBI Taxonomy" id="2666100"/>
    <lineage>
        <taxon>Bacteria</taxon>
        <taxon>Pseudomonadati</taxon>
        <taxon>Pseudomonadota</taxon>
        <taxon>Betaproteobacteria</taxon>
        <taxon>Neisseriales</taxon>
        <taxon>Neisseriaceae</taxon>
        <taxon>Neisseria</taxon>
    </lineage>
</organism>